<sequence>MSNVLEDPQLDLNISSNISNDHVSLLDPALEYLDDSTYDGGLADYNDNGNYTHSNISNTSNTSNTTPEFSSPNDAHYANYHYNAAATAAPAMNHPDNYYDYTHLTGFKSHVKSQSFSLPDKLNLLSLQNISQDSSKSPSPEFIYHAKDDHDDRTINPKQLFTIKNVKPAAISTASVQGATAVVPGTGAGVSRKNKRKSMDHEETLTFDPPIADTGMHPDERREYVLPSSSSSPNLSTFFSQYTQRNLDMDFKMNNECFNAIKMWLNNNDLGSNGNNEIVINPTGIIKNTSTLSKRRNSIQSVNASPAPVTPAIEKRKRRKSTNSNATLTEFKASLFSMDVHELDHDLEVSLSPTDRNSRESTSKSSSQQPGSAGVGVGSGDDETGKPFPCPECNKQFKRSEHLKRHIRSVHSNIRPFHCKYCEKQFSRSDNLAQHLKTHYKLNANGTTSIIYGNPNLHNRGGRRKNSGSNGVSGMMGPGSPTQPSSTGTD</sequence>
<evidence type="ECO:0000256" key="1">
    <source>
        <dbReference type="ARBA" id="ARBA00004123"/>
    </source>
</evidence>
<reference evidence="10 11" key="1">
    <citation type="journal article" date="2011" name="Proc. Natl. Acad. Sci. U.S.A.">
        <title>Comparative genomics of xylose-fermenting fungi for enhanced biofuel production.</title>
        <authorList>
            <person name="Wohlbach D.J."/>
            <person name="Kuo A."/>
            <person name="Sato T.K."/>
            <person name="Potts K.M."/>
            <person name="Salamov A.A."/>
            <person name="LaButti K.M."/>
            <person name="Sun H."/>
            <person name="Clum A."/>
            <person name="Pangilinan J.L."/>
            <person name="Lindquist E.A."/>
            <person name="Lucas S."/>
            <person name="Lapidus A."/>
            <person name="Jin M."/>
            <person name="Gunawan C."/>
            <person name="Balan V."/>
            <person name="Dale B.E."/>
            <person name="Jeffries T.W."/>
            <person name="Zinkel R."/>
            <person name="Barry K.W."/>
            <person name="Grigoriev I.V."/>
            <person name="Gasch A.P."/>
        </authorList>
    </citation>
    <scope>NUCLEOTIDE SEQUENCE [LARGE SCALE GENOMIC DNA]</scope>
    <source>
        <strain evidence="11">ATCC 10573 / BCRC 21748 / CBS 615 / JCM 9827 / NBRC 10315 / NRRL Y-1498 / VKM Y-70</strain>
    </source>
</reference>
<feature type="region of interest" description="Disordered" evidence="8">
    <location>
        <begin position="453"/>
        <end position="490"/>
    </location>
</feature>
<gene>
    <name evidence="10" type="ORF">CANTEDRAFT_134781</name>
</gene>
<feature type="compositionally biased region" description="Low complexity" evidence="8">
    <location>
        <begin position="467"/>
        <end position="480"/>
    </location>
</feature>
<dbReference type="KEGG" id="cten:18249813"/>
<feature type="domain" description="C2H2-type" evidence="9">
    <location>
        <begin position="388"/>
        <end position="416"/>
    </location>
</feature>
<dbReference type="PANTHER" id="PTHR19818">
    <property type="entry name" value="ZINC FINGER PROTEIN ZIC AND GLI"/>
    <property type="match status" value="1"/>
</dbReference>
<dbReference type="HOGENOM" id="CLU_043550_0_0_1"/>
<evidence type="ECO:0000313" key="11">
    <source>
        <dbReference type="Proteomes" id="UP000000707"/>
    </source>
</evidence>
<feature type="region of interest" description="Disordered" evidence="8">
    <location>
        <begin position="53"/>
        <end position="72"/>
    </location>
</feature>
<organism evidence="11">
    <name type="scientific">Candida tenuis (strain ATCC 10573 / BCRC 21748 / CBS 615 / JCM 9827 / NBRC 10315 / NRRL Y-1498 / VKM Y-70)</name>
    <name type="common">Yeast</name>
    <name type="synonym">Yamadazyma tenuis</name>
    <dbReference type="NCBI Taxonomy" id="590646"/>
    <lineage>
        <taxon>Eukaryota</taxon>
        <taxon>Fungi</taxon>
        <taxon>Dikarya</taxon>
        <taxon>Ascomycota</taxon>
        <taxon>Saccharomycotina</taxon>
        <taxon>Pichiomycetes</taxon>
        <taxon>Debaryomycetaceae</taxon>
        <taxon>Yamadazyma</taxon>
    </lineage>
</organism>
<dbReference type="SUPFAM" id="SSF57667">
    <property type="entry name" value="beta-beta-alpha zinc fingers"/>
    <property type="match status" value="1"/>
</dbReference>
<dbReference type="Gene3D" id="3.30.160.60">
    <property type="entry name" value="Classic Zinc Finger"/>
    <property type="match status" value="2"/>
</dbReference>
<dbReference type="Proteomes" id="UP000000707">
    <property type="component" value="Unassembled WGS sequence"/>
</dbReference>
<feature type="region of interest" description="Disordered" evidence="8">
    <location>
        <begin position="296"/>
        <end position="326"/>
    </location>
</feature>
<dbReference type="OrthoDB" id="654211at2759"/>
<dbReference type="STRING" id="590646.G3B3N4"/>
<dbReference type="PROSITE" id="PS50157">
    <property type="entry name" value="ZINC_FINGER_C2H2_2"/>
    <property type="match status" value="2"/>
</dbReference>
<evidence type="ECO:0000256" key="3">
    <source>
        <dbReference type="ARBA" id="ARBA00022737"/>
    </source>
</evidence>
<evidence type="ECO:0000313" key="10">
    <source>
        <dbReference type="EMBL" id="EGV64193.1"/>
    </source>
</evidence>
<keyword evidence="5" id="KW-0862">Zinc</keyword>
<feature type="domain" description="C2H2-type" evidence="9">
    <location>
        <begin position="417"/>
        <end position="444"/>
    </location>
</feature>
<proteinExistence type="predicted"/>
<dbReference type="InterPro" id="IPR050329">
    <property type="entry name" value="GLI_C2H2-zinc-finger"/>
</dbReference>
<evidence type="ECO:0000256" key="6">
    <source>
        <dbReference type="ARBA" id="ARBA00023242"/>
    </source>
</evidence>
<comment type="subcellular location">
    <subcellularLocation>
        <location evidence="1">Nucleus</location>
    </subcellularLocation>
</comment>
<dbReference type="eggNOG" id="KOG1721">
    <property type="taxonomic scope" value="Eukaryota"/>
</dbReference>
<keyword evidence="6" id="KW-0539">Nucleus</keyword>
<keyword evidence="4 7" id="KW-0863">Zinc-finger</keyword>
<dbReference type="InterPro" id="IPR013087">
    <property type="entry name" value="Znf_C2H2_type"/>
</dbReference>
<accession>G3B3N4</accession>
<dbReference type="FunFam" id="3.30.160.60:FF:000145">
    <property type="entry name" value="Zinc finger protein 574"/>
    <property type="match status" value="1"/>
</dbReference>
<dbReference type="GeneID" id="18249813"/>
<dbReference type="GO" id="GO:0005634">
    <property type="term" value="C:nucleus"/>
    <property type="evidence" value="ECO:0007669"/>
    <property type="project" value="UniProtKB-SubCell"/>
</dbReference>
<evidence type="ECO:0000256" key="4">
    <source>
        <dbReference type="ARBA" id="ARBA00022771"/>
    </source>
</evidence>
<evidence type="ECO:0000256" key="2">
    <source>
        <dbReference type="ARBA" id="ARBA00022723"/>
    </source>
</evidence>
<evidence type="ECO:0000256" key="7">
    <source>
        <dbReference type="PROSITE-ProRule" id="PRU00042"/>
    </source>
</evidence>
<dbReference type="GO" id="GO:0000978">
    <property type="term" value="F:RNA polymerase II cis-regulatory region sequence-specific DNA binding"/>
    <property type="evidence" value="ECO:0007669"/>
    <property type="project" value="TreeGrafter"/>
</dbReference>
<evidence type="ECO:0000256" key="5">
    <source>
        <dbReference type="ARBA" id="ARBA00022833"/>
    </source>
</evidence>
<dbReference type="PROSITE" id="PS00028">
    <property type="entry name" value="ZINC_FINGER_C2H2_1"/>
    <property type="match status" value="2"/>
</dbReference>
<dbReference type="FunFam" id="3.30.160.60:FF:000110">
    <property type="entry name" value="Zinc finger protein-like"/>
    <property type="match status" value="1"/>
</dbReference>
<dbReference type="InterPro" id="IPR036236">
    <property type="entry name" value="Znf_C2H2_sf"/>
</dbReference>
<keyword evidence="11" id="KW-1185">Reference proteome</keyword>
<dbReference type="PANTHER" id="PTHR19818:SF139">
    <property type="entry name" value="PAIR-RULE PROTEIN ODD-PAIRED"/>
    <property type="match status" value="1"/>
</dbReference>
<dbReference type="AlphaFoldDB" id="G3B3N4"/>
<feature type="region of interest" description="Disordered" evidence="8">
    <location>
        <begin position="350"/>
        <end position="391"/>
    </location>
</feature>
<feature type="compositionally biased region" description="Low complexity" evidence="8">
    <location>
        <begin position="363"/>
        <end position="372"/>
    </location>
</feature>
<dbReference type="SMART" id="SM00355">
    <property type="entry name" value="ZnF_C2H2"/>
    <property type="match status" value="2"/>
</dbReference>
<evidence type="ECO:0000259" key="9">
    <source>
        <dbReference type="PROSITE" id="PS50157"/>
    </source>
</evidence>
<evidence type="ECO:0000256" key="8">
    <source>
        <dbReference type="SAM" id="MobiDB-lite"/>
    </source>
</evidence>
<dbReference type="EMBL" id="GL996521">
    <property type="protein sequence ID" value="EGV64193.1"/>
    <property type="molecule type" value="Genomic_DNA"/>
</dbReference>
<dbReference type="GO" id="GO:0000981">
    <property type="term" value="F:DNA-binding transcription factor activity, RNA polymerase II-specific"/>
    <property type="evidence" value="ECO:0007669"/>
    <property type="project" value="TreeGrafter"/>
</dbReference>
<name>G3B3N4_CANTC</name>
<keyword evidence="2" id="KW-0479">Metal-binding</keyword>
<keyword evidence="3" id="KW-0677">Repeat</keyword>
<dbReference type="GO" id="GO:0008270">
    <property type="term" value="F:zinc ion binding"/>
    <property type="evidence" value="ECO:0007669"/>
    <property type="project" value="UniProtKB-KW"/>
</dbReference>
<dbReference type="Pfam" id="PF00096">
    <property type="entry name" value="zf-C2H2"/>
    <property type="match status" value="2"/>
</dbReference>
<feature type="region of interest" description="Disordered" evidence="8">
    <location>
        <begin position="187"/>
        <end position="217"/>
    </location>
</feature>
<dbReference type="GO" id="GO:0045944">
    <property type="term" value="P:positive regulation of transcription by RNA polymerase II"/>
    <property type="evidence" value="ECO:0007669"/>
    <property type="project" value="UniProtKB-ARBA"/>
</dbReference>
<protein>
    <recommendedName>
        <fullName evidence="9">C2H2-type domain-containing protein</fullName>
    </recommendedName>
</protein>